<dbReference type="GO" id="GO:0016491">
    <property type="term" value="F:oxidoreductase activity"/>
    <property type="evidence" value="ECO:0007669"/>
    <property type="project" value="InterPro"/>
</dbReference>
<evidence type="ECO:0000256" key="1">
    <source>
        <dbReference type="ARBA" id="ARBA00004196"/>
    </source>
</evidence>
<feature type="domain" description="Thioredoxin" evidence="6">
    <location>
        <begin position="227"/>
        <end position="369"/>
    </location>
</feature>
<accession>A0A4R2GDB1</accession>
<dbReference type="InterPro" id="IPR025380">
    <property type="entry name" value="DUF4369"/>
</dbReference>
<name>A0A4R2GDB1_9BACT</name>
<keyword evidence="5" id="KW-0732">Signal</keyword>
<dbReference type="PROSITE" id="PS51352">
    <property type="entry name" value="THIOREDOXIN_2"/>
    <property type="match status" value="1"/>
</dbReference>
<evidence type="ECO:0000256" key="3">
    <source>
        <dbReference type="ARBA" id="ARBA00023157"/>
    </source>
</evidence>
<dbReference type="PROSITE" id="PS51257">
    <property type="entry name" value="PROKAR_LIPOPROTEIN"/>
    <property type="match status" value="1"/>
</dbReference>
<proteinExistence type="predicted"/>
<comment type="subcellular location">
    <subcellularLocation>
        <location evidence="1">Cell envelope</location>
    </subcellularLocation>
</comment>
<keyword evidence="4" id="KW-0676">Redox-active center</keyword>
<dbReference type="InterPro" id="IPR013766">
    <property type="entry name" value="Thioredoxin_domain"/>
</dbReference>
<dbReference type="PANTHER" id="PTHR42852">
    <property type="entry name" value="THIOL:DISULFIDE INTERCHANGE PROTEIN DSBE"/>
    <property type="match status" value="1"/>
</dbReference>
<dbReference type="AlphaFoldDB" id="A0A4R2GDB1"/>
<dbReference type="Gene3D" id="3.40.30.10">
    <property type="entry name" value="Glutaredoxin"/>
    <property type="match status" value="1"/>
</dbReference>
<comment type="caution">
    <text evidence="7">The sequence shown here is derived from an EMBL/GenBank/DDBJ whole genome shotgun (WGS) entry which is preliminary data.</text>
</comment>
<keyword evidence="3" id="KW-1015">Disulfide bond</keyword>
<evidence type="ECO:0000313" key="7">
    <source>
        <dbReference type="EMBL" id="TCO06026.1"/>
    </source>
</evidence>
<dbReference type="SUPFAM" id="SSF52833">
    <property type="entry name" value="Thioredoxin-like"/>
    <property type="match status" value="1"/>
</dbReference>
<dbReference type="InterPro" id="IPR000866">
    <property type="entry name" value="AhpC/TSA"/>
</dbReference>
<evidence type="ECO:0000313" key="8">
    <source>
        <dbReference type="Proteomes" id="UP000295221"/>
    </source>
</evidence>
<keyword evidence="8" id="KW-1185">Reference proteome</keyword>
<reference evidence="7 8" key="1">
    <citation type="submission" date="2019-03" db="EMBL/GenBank/DDBJ databases">
        <title>Genomic Encyclopedia of Type Strains, Phase IV (KMG-IV): sequencing the most valuable type-strain genomes for metagenomic binning, comparative biology and taxonomic classification.</title>
        <authorList>
            <person name="Goeker M."/>
        </authorList>
    </citation>
    <scope>NUCLEOTIDE SEQUENCE [LARGE SCALE GENOMIC DNA]</scope>
    <source>
        <strain evidence="7 8">DSM 24179</strain>
    </source>
</reference>
<dbReference type="InterPro" id="IPR050553">
    <property type="entry name" value="Thioredoxin_ResA/DsbE_sf"/>
</dbReference>
<sequence>MRNLVIAFALGVLLSCSSPSNNDEINILAKGLDDGVVLYLYSRNLQQNIDSGYIVNGKLQFIVENSSPEVFLLHNGFQNQNDFLYIDFWKEGNSVEIVIENERFREALVTGSEIQNQKAQLDSYTNPYMAKIDSLWNVFDSLPYDDVEQRTAISETIRDLHNRTNEISLEFIRSNPSYLYSAYMLNSYMAGYPNEVIEELYDSFSSDVKDSEFGRNIERFLTLSHDLEIGDPAIDFTLPDLDGNSYSLSDFRGKYVLLGFWGSGCGGCVMEIPTLVKNYEKFQEKEFEIVNVFLDRNRDSWKRTVENYNMTWRTLSDLQGFDGDIPMTYKVQYVPKMYLLDKEGVIIAEDLRGEELSTRLEEIFNSESDLVHADL</sequence>
<dbReference type="PANTHER" id="PTHR42852:SF6">
    <property type="entry name" value="THIOL:DISULFIDE INTERCHANGE PROTEIN DSBE"/>
    <property type="match status" value="1"/>
</dbReference>
<dbReference type="Proteomes" id="UP000295221">
    <property type="component" value="Unassembled WGS sequence"/>
</dbReference>
<dbReference type="Pfam" id="PF00578">
    <property type="entry name" value="AhpC-TSA"/>
    <property type="match status" value="1"/>
</dbReference>
<protein>
    <submittedName>
        <fullName evidence="7">Peroxiredoxin</fullName>
    </submittedName>
</protein>
<evidence type="ECO:0000256" key="4">
    <source>
        <dbReference type="ARBA" id="ARBA00023284"/>
    </source>
</evidence>
<dbReference type="GO" id="GO:0030313">
    <property type="term" value="C:cell envelope"/>
    <property type="evidence" value="ECO:0007669"/>
    <property type="project" value="UniProtKB-SubCell"/>
</dbReference>
<evidence type="ECO:0000256" key="5">
    <source>
        <dbReference type="SAM" id="SignalP"/>
    </source>
</evidence>
<evidence type="ECO:0000259" key="6">
    <source>
        <dbReference type="PROSITE" id="PS51352"/>
    </source>
</evidence>
<feature type="signal peptide" evidence="5">
    <location>
        <begin position="1"/>
        <end position="22"/>
    </location>
</feature>
<feature type="chain" id="PRO_5020461639" evidence="5">
    <location>
        <begin position="23"/>
        <end position="375"/>
    </location>
</feature>
<organism evidence="7 8">
    <name type="scientific">Natronoflexus pectinivorans</name>
    <dbReference type="NCBI Taxonomy" id="682526"/>
    <lineage>
        <taxon>Bacteria</taxon>
        <taxon>Pseudomonadati</taxon>
        <taxon>Bacteroidota</taxon>
        <taxon>Bacteroidia</taxon>
        <taxon>Marinilabiliales</taxon>
        <taxon>Marinilabiliaceae</taxon>
        <taxon>Natronoflexus</taxon>
    </lineage>
</organism>
<dbReference type="Pfam" id="PF14289">
    <property type="entry name" value="DUF4369"/>
    <property type="match status" value="1"/>
</dbReference>
<gene>
    <name evidence="7" type="ORF">EV194_1144</name>
</gene>
<dbReference type="GO" id="GO:0017004">
    <property type="term" value="P:cytochrome complex assembly"/>
    <property type="evidence" value="ECO:0007669"/>
    <property type="project" value="UniProtKB-KW"/>
</dbReference>
<dbReference type="OrthoDB" id="9794348at2"/>
<dbReference type="CDD" id="cd02966">
    <property type="entry name" value="TlpA_like_family"/>
    <property type="match status" value="1"/>
</dbReference>
<dbReference type="InterPro" id="IPR036249">
    <property type="entry name" value="Thioredoxin-like_sf"/>
</dbReference>
<keyword evidence="2" id="KW-0201">Cytochrome c-type biogenesis</keyword>
<dbReference type="GO" id="GO:0016209">
    <property type="term" value="F:antioxidant activity"/>
    <property type="evidence" value="ECO:0007669"/>
    <property type="project" value="InterPro"/>
</dbReference>
<evidence type="ECO:0000256" key="2">
    <source>
        <dbReference type="ARBA" id="ARBA00022748"/>
    </source>
</evidence>
<dbReference type="EMBL" id="SLWK01000014">
    <property type="protein sequence ID" value="TCO06026.1"/>
    <property type="molecule type" value="Genomic_DNA"/>
</dbReference>